<dbReference type="InterPro" id="IPR021235">
    <property type="entry name" value="DUF2637"/>
</dbReference>
<dbReference type="EMBL" id="FZOR01000003">
    <property type="protein sequence ID" value="SNS35824.1"/>
    <property type="molecule type" value="Genomic_DNA"/>
</dbReference>
<feature type="transmembrane region" description="Helical" evidence="1">
    <location>
        <begin position="45"/>
        <end position="62"/>
    </location>
</feature>
<keyword evidence="1" id="KW-0472">Membrane</keyword>
<dbReference type="OrthoDB" id="3537417at2"/>
<dbReference type="Pfam" id="PF10935">
    <property type="entry name" value="DUF2637"/>
    <property type="match status" value="1"/>
</dbReference>
<protein>
    <recommendedName>
        <fullName evidence="4">DUF2637 domain-containing protein</fullName>
    </recommendedName>
</protein>
<evidence type="ECO:0000313" key="3">
    <source>
        <dbReference type="Proteomes" id="UP000198318"/>
    </source>
</evidence>
<keyword evidence="3" id="KW-1185">Reference proteome</keyword>
<evidence type="ECO:0000256" key="1">
    <source>
        <dbReference type="SAM" id="Phobius"/>
    </source>
</evidence>
<dbReference type="AlphaFoldDB" id="A0A239DW45"/>
<keyword evidence="1" id="KW-0812">Transmembrane</keyword>
<reference evidence="2 3" key="1">
    <citation type="submission" date="2017-06" db="EMBL/GenBank/DDBJ databases">
        <authorList>
            <person name="Kim H.J."/>
            <person name="Triplett B.A."/>
        </authorList>
    </citation>
    <scope>NUCLEOTIDE SEQUENCE [LARGE SCALE GENOMIC DNA]</scope>
    <source>
        <strain evidence="2 3">DSM 44715</strain>
    </source>
</reference>
<feature type="transmembrane region" description="Helical" evidence="1">
    <location>
        <begin position="99"/>
        <end position="119"/>
    </location>
</feature>
<sequence>MVDRLTRITTALAVVTVAGVAAIISYRHAYELVRSHGEAGTTARLVPFTVDGLIWAASMVILDASRRKQPAPALAKWSLAVGIVATVGANVAHGASHGVIGALVSAWPALALVGSFELLMTLTRAAATHTAPQRNEQRTTVEHLEPLRTEVEQTSEQAVLAEYLASLDGPGRPVSQRYLAEKHNIDRRKVKQIIATANQPPQA</sequence>
<evidence type="ECO:0008006" key="4">
    <source>
        <dbReference type="Google" id="ProtNLM"/>
    </source>
</evidence>
<accession>A0A239DW45</accession>
<name>A0A239DW45_9ACTN</name>
<proteinExistence type="predicted"/>
<dbReference type="Proteomes" id="UP000198318">
    <property type="component" value="Unassembled WGS sequence"/>
</dbReference>
<feature type="transmembrane region" description="Helical" evidence="1">
    <location>
        <begin position="74"/>
        <end position="93"/>
    </location>
</feature>
<evidence type="ECO:0000313" key="2">
    <source>
        <dbReference type="EMBL" id="SNS35824.1"/>
    </source>
</evidence>
<dbReference type="RefSeq" id="WP_089324682.1">
    <property type="nucleotide sequence ID" value="NZ_FZOR01000003.1"/>
</dbReference>
<keyword evidence="1" id="KW-1133">Transmembrane helix</keyword>
<organism evidence="2 3">
    <name type="scientific">Actinomadura meyerae</name>
    <dbReference type="NCBI Taxonomy" id="240840"/>
    <lineage>
        <taxon>Bacteria</taxon>
        <taxon>Bacillati</taxon>
        <taxon>Actinomycetota</taxon>
        <taxon>Actinomycetes</taxon>
        <taxon>Streptosporangiales</taxon>
        <taxon>Thermomonosporaceae</taxon>
        <taxon>Actinomadura</taxon>
    </lineage>
</organism>
<gene>
    <name evidence="2" type="ORF">SAMN05443665_100360</name>
</gene>